<dbReference type="CDD" id="cd13831">
    <property type="entry name" value="HU"/>
    <property type="match status" value="1"/>
</dbReference>
<dbReference type="SUPFAM" id="SSF47729">
    <property type="entry name" value="IHF-like DNA-binding proteins"/>
    <property type="match status" value="1"/>
</dbReference>
<dbReference type="GO" id="GO:0030261">
    <property type="term" value="P:chromosome condensation"/>
    <property type="evidence" value="ECO:0007669"/>
    <property type="project" value="UniProtKB-KW"/>
</dbReference>
<dbReference type="Pfam" id="PF00216">
    <property type="entry name" value="Bac_DNA_binding"/>
    <property type="match status" value="1"/>
</dbReference>
<dbReference type="GO" id="GO:0003677">
    <property type="term" value="F:DNA binding"/>
    <property type="evidence" value="ECO:0007669"/>
    <property type="project" value="UniProtKB-KW"/>
</dbReference>
<comment type="similarity">
    <text evidence="2 5">Belongs to the bacterial histone-like protein family.</text>
</comment>
<dbReference type="FunFam" id="4.10.520.10:FF:000001">
    <property type="entry name" value="DNA-binding protein HU"/>
    <property type="match status" value="1"/>
</dbReference>
<evidence type="ECO:0000256" key="1">
    <source>
        <dbReference type="ARBA" id="ARBA00003819"/>
    </source>
</evidence>
<keyword evidence="4" id="KW-0238">DNA-binding</keyword>
<dbReference type="OrthoDB" id="9799835at2"/>
<proteinExistence type="inferred from homology"/>
<dbReference type="GO" id="GO:1990103">
    <property type="term" value="C:DnaA-HU complex"/>
    <property type="evidence" value="ECO:0007669"/>
    <property type="project" value="UniProtKB-ARBA"/>
</dbReference>
<dbReference type="PRINTS" id="PR01727">
    <property type="entry name" value="DNABINDINGHU"/>
</dbReference>
<evidence type="ECO:0000256" key="5">
    <source>
        <dbReference type="RuleBase" id="RU003939"/>
    </source>
</evidence>
<dbReference type="GO" id="GO:0042802">
    <property type="term" value="F:identical protein binding"/>
    <property type="evidence" value="ECO:0007669"/>
    <property type="project" value="UniProtKB-ARBA"/>
</dbReference>
<dbReference type="AlphaFoldDB" id="A0A077DEM2"/>
<dbReference type="GO" id="GO:0006270">
    <property type="term" value="P:DNA replication initiation"/>
    <property type="evidence" value="ECO:0007669"/>
    <property type="project" value="UniProtKB-ARBA"/>
</dbReference>
<keyword evidence="3" id="KW-0226">DNA condensation</keyword>
<dbReference type="PANTHER" id="PTHR33175">
    <property type="entry name" value="DNA-BINDING PROTEIN HU"/>
    <property type="match status" value="1"/>
</dbReference>
<reference evidence="6 7" key="1">
    <citation type="journal article" date="2014" name="BMC Genomics">
        <title>A genomic perspective on a new bacterial genus and species from the Alcaligenaceae family, Basilea psittacipulmonis.</title>
        <authorList>
            <person name="Whiteson K.L."/>
            <person name="Hernandez D."/>
            <person name="Lazarevic V."/>
            <person name="Gaia N."/>
            <person name="Farinelli L."/>
            <person name="Francois P."/>
            <person name="Pilo P."/>
            <person name="Frey J."/>
            <person name="Schrenzel J."/>
        </authorList>
    </citation>
    <scope>NUCLEOTIDE SEQUENCE [LARGE SCALE GENOMIC DNA]</scope>
    <source>
        <strain evidence="6 7">DSM 24701</strain>
    </source>
</reference>
<dbReference type="Gene3D" id="4.10.520.10">
    <property type="entry name" value="IHF-like DNA-binding proteins"/>
    <property type="match status" value="1"/>
</dbReference>
<keyword evidence="7" id="KW-1185">Reference proteome</keyword>
<evidence type="ECO:0000313" key="6">
    <source>
        <dbReference type="EMBL" id="AIL32616.1"/>
    </source>
</evidence>
<dbReference type="GO" id="GO:0005829">
    <property type="term" value="C:cytosol"/>
    <property type="evidence" value="ECO:0007669"/>
    <property type="project" value="TreeGrafter"/>
</dbReference>
<dbReference type="RefSeq" id="WP_038499511.1">
    <property type="nucleotide sequence ID" value="NZ_AFWK01000113.1"/>
</dbReference>
<dbReference type="Proteomes" id="UP000028945">
    <property type="component" value="Chromosome"/>
</dbReference>
<dbReference type="GO" id="GO:0030527">
    <property type="term" value="F:structural constituent of chromatin"/>
    <property type="evidence" value="ECO:0007669"/>
    <property type="project" value="InterPro"/>
</dbReference>
<evidence type="ECO:0000256" key="3">
    <source>
        <dbReference type="ARBA" id="ARBA00023067"/>
    </source>
</evidence>
<sequence>MNKSQLIDSIAAESKLTKADAGRALDATLASIKKALKKGDTVTLVGFGTFAVAKRKARTGQNPRTGEAIKIAAATVPKFRPGKALKEAVNGAKRKK</sequence>
<organism evidence="6 7">
    <name type="scientific">Basilea psittacipulmonis DSM 24701</name>
    <dbReference type="NCBI Taxonomy" id="1072685"/>
    <lineage>
        <taxon>Bacteria</taxon>
        <taxon>Pseudomonadati</taxon>
        <taxon>Pseudomonadota</taxon>
        <taxon>Betaproteobacteria</taxon>
        <taxon>Burkholderiales</taxon>
        <taxon>Alcaligenaceae</taxon>
        <taxon>Basilea</taxon>
    </lineage>
</organism>
<dbReference type="EMBL" id="CP009238">
    <property type="protein sequence ID" value="AIL32616.1"/>
    <property type="molecule type" value="Genomic_DNA"/>
</dbReference>
<dbReference type="InterPro" id="IPR010992">
    <property type="entry name" value="IHF-like_DNA-bd_dom_sf"/>
</dbReference>
<accession>A0A077DEM2</accession>
<comment type="function">
    <text evidence="1">Histone-like DNA-binding protein which is capable of wrapping DNA to stabilize it, and thus to prevent its denaturation under extreme environmental conditions.</text>
</comment>
<dbReference type="PROSITE" id="PS00045">
    <property type="entry name" value="HISTONE_LIKE"/>
    <property type="match status" value="1"/>
</dbReference>
<dbReference type="STRING" id="1072685.IX83_04210"/>
<dbReference type="InterPro" id="IPR020816">
    <property type="entry name" value="Histone-like_DNA-bd_CS"/>
</dbReference>
<dbReference type="InterPro" id="IPR000119">
    <property type="entry name" value="Hist_DNA-bd"/>
</dbReference>
<dbReference type="GO" id="GO:1990178">
    <property type="term" value="C:HU-DNA complex"/>
    <property type="evidence" value="ECO:0007669"/>
    <property type="project" value="UniProtKB-ARBA"/>
</dbReference>
<evidence type="ECO:0000256" key="4">
    <source>
        <dbReference type="ARBA" id="ARBA00023125"/>
    </source>
</evidence>
<evidence type="ECO:0000313" key="7">
    <source>
        <dbReference type="Proteomes" id="UP000028945"/>
    </source>
</evidence>
<dbReference type="GO" id="GO:0006351">
    <property type="term" value="P:DNA-templated transcription"/>
    <property type="evidence" value="ECO:0007669"/>
    <property type="project" value="UniProtKB-ARBA"/>
</dbReference>
<dbReference type="PANTHER" id="PTHR33175:SF3">
    <property type="entry name" value="DNA-BINDING PROTEIN HU-BETA"/>
    <property type="match status" value="1"/>
</dbReference>
<dbReference type="KEGG" id="bpsi:IX83_04210"/>
<gene>
    <name evidence="6" type="ORF">IX83_04210</name>
</gene>
<evidence type="ECO:0000256" key="2">
    <source>
        <dbReference type="ARBA" id="ARBA00010529"/>
    </source>
</evidence>
<name>A0A077DEM2_9BURK</name>
<protein>
    <submittedName>
        <fullName evidence="6">Transcriptional regulator HU subunit alpha</fullName>
    </submittedName>
</protein>
<dbReference type="SMART" id="SM00411">
    <property type="entry name" value="BHL"/>
    <property type="match status" value="1"/>
</dbReference>
<dbReference type="HOGENOM" id="CLU_105066_3_1_4"/>
<dbReference type="eggNOG" id="COG0776">
    <property type="taxonomic scope" value="Bacteria"/>
</dbReference>